<evidence type="ECO:0000313" key="1">
    <source>
        <dbReference type="EMBL" id="CRZ11837.1"/>
    </source>
</evidence>
<dbReference type="EMBL" id="HACM01011395">
    <property type="protein sequence ID" value="CRZ11837.1"/>
    <property type="molecule type" value="Transcribed_RNA"/>
</dbReference>
<dbReference type="InterPro" id="IPR043502">
    <property type="entry name" value="DNA/RNA_pol_sf"/>
</dbReference>
<dbReference type="Gene3D" id="3.30.70.270">
    <property type="match status" value="1"/>
</dbReference>
<sequence>MPLLPDSRLWCGRVDQAQGIGVDPERTTALTQVPPPTTVAQLMQFICSSIWLSESFPNCAQLINPLGKIYKKELSGSPIQSKKYAARIHLHDVGWSEQHSGHI</sequence>
<dbReference type="AlphaFoldDB" id="A0A0H5RE68"/>
<dbReference type="SUPFAM" id="SSF56672">
    <property type="entry name" value="DNA/RNA polymerases"/>
    <property type="match status" value="1"/>
</dbReference>
<name>A0A0H5RE68_9EUKA</name>
<protein>
    <submittedName>
        <fullName evidence="1">Uncharacterized protein</fullName>
    </submittedName>
</protein>
<reference evidence="1" key="1">
    <citation type="submission" date="2015-04" db="EMBL/GenBank/DDBJ databases">
        <title>The genome sequence of the plant pathogenic Rhizarian Plasmodiophora brassicae reveals insights in its biotrophic life cycle and the origin of chitin synthesis.</title>
        <authorList>
            <person name="Schwelm A."/>
            <person name="Fogelqvist J."/>
            <person name="Knaust A."/>
            <person name="Julke S."/>
            <person name="Lilja T."/>
            <person name="Dhandapani V."/>
            <person name="Bonilla-Rosso G."/>
            <person name="Karlsson M."/>
            <person name="Shevchenko A."/>
            <person name="Choi S.R."/>
            <person name="Kim H.G."/>
            <person name="Park J.Y."/>
            <person name="Lim Y.P."/>
            <person name="Ludwig-Muller J."/>
            <person name="Dixelius C."/>
        </authorList>
    </citation>
    <scope>NUCLEOTIDE SEQUENCE</scope>
    <source>
        <tissue evidence="1">Potato root galls</tissue>
    </source>
</reference>
<dbReference type="InterPro" id="IPR043128">
    <property type="entry name" value="Rev_trsase/Diguanyl_cyclase"/>
</dbReference>
<organism evidence="1">
    <name type="scientific">Spongospora subterranea</name>
    <dbReference type="NCBI Taxonomy" id="70186"/>
    <lineage>
        <taxon>Eukaryota</taxon>
        <taxon>Sar</taxon>
        <taxon>Rhizaria</taxon>
        <taxon>Endomyxa</taxon>
        <taxon>Phytomyxea</taxon>
        <taxon>Plasmodiophorida</taxon>
        <taxon>Plasmodiophoridae</taxon>
        <taxon>Spongospora</taxon>
    </lineage>
</organism>
<proteinExistence type="predicted"/>
<accession>A0A0H5RE68</accession>